<evidence type="ECO:0000313" key="2">
    <source>
        <dbReference type="EMBL" id="KAH3736829.1"/>
    </source>
</evidence>
<dbReference type="EMBL" id="JAIWYP010000011">
    <property type="protein sequence ID" value="KAH3736829.1"/>
    <property type="molecule type" value="Genomic_DNA"/>
</dbReference>
<dbReference type="Proteomes" id="UP000828390">
    <property type="component" value="Unassembled WGS sequence"/>
</dbReference>
<evidence type="ECO:0000313" key="3">
    <source>
        <dbReference type="Proteomes" id="UP000828390"/>
    </source>
</evidence>
<protein>
    <submittedName>
        <fullName evidence="2">Uncharacterized protein</fullName>
    </submittedName>
</protein>
<dbReference type="AlphaFoldDB" id="A0A9D4D283"/>
<proteinExistence type="predicted"/>
<name>A0A9D4D283_DREPO</name>
<sequence>MPPRKHRTKAPRAAKDTQVEEQPEFPCLPPHEQEEPTAPVDPPLINEEEEAEGGECARKKTTPRVITSDE</sequence>
<feature type="compositionally biased region" description="Basic residues" evidence="1">
    <location>
        <begin position="1"/>
        <end position="12"/>
    </location>
</feature>
<accession>A0A9D4D283</accession>
<feature type="region of interest" description="Disordered" evidence="1">
    <location>
        <begin position="1"/>
        <end position="70"/>
    </location>
</feature>
<gene>
    <name evidence="2" type="ORF">DPMN_043403</name>
</gene>
<evidence type="ECO:0000256" key="1">
    <source>
        <dbReference type="SAM" id="MobiDB-lite"/>
    </source>
</evidence>
<reference evidence="2" key="1">
    <citation type="journal article" date="2019" name="bioRxiv">
        <title>The Genome of the Zebra Mussel, Dreissena polymorpha: A Resource for Invasive Species Research.</title>
        <authorList>
            <person name="McCartney M.A."/>
            <person name="Auch B."/>
            <person name="Kono T."/>
            <person name="Mallez S."/>
            <person name="Zhang Y."/>
            <person name="Obille A."/>
            <person name="Becker A."/>
            <person name="Abrahante J.E."/>
            <person name="Garbe J."/>
            <person name="Badalamenti J.P."/>
            <person name="Herman A."/>
            <person name="Mangelson H."/>
            <person name="Liachko I."/>
            <person name="Sullivan S."/>
            <person name="Sone E.D."/>
            <person name="Koren S."/>
            <person name="Silverstein K.A.T."/>
            <person name="Beckman K.B."/>
            <person name="Gohl D.M."/>
        </authorList>
    </citation>
    <scope>NUCLEOTIDE SEQUENCE</scope>
    <source>
        <strain evidence="2">Duluth1</strain>
        <tissue evidence="2">Whole animal</tissue>
    </source>
</reference>
<keyword evidence="3" id="KW-1185">Reference proteome</keyword>
<organism evidence="2 3">
    <name type="scientific">Dreissena polymorpha</name>
    <name type="common">Zebra mussel</name>
    <name type="synonym">Mytilus polymorpha</name>
    <dbReference type="NCBI Taxonomy" id="45954"/>
    <lineage>
        <taxon>Eukaryota</taxon>
        <taxon>Metazoa</taxon>
        <taxon>Spiralia</taxon>
        <taxon>Lophotrochozoa</taxon>
        <taxon>Mollusca</taxon>
        <taxon>Bivalvia</taxon>
        <taxon>Autobranchia</taxon>
        <taxon>Heteroconchia</taxon>
        <taxon>Euheterodonta</taxon>
        <taxon>Imparidentia</taxon>
        <taxon>Neoheterodontei</taxon>
        <taxon>Myida</taxon>
        <taxon>Dreissenoidea</taxon>
        <taxon>Dreissenidae</taxon>
        <taxon>Dreissena</taxon>
    </lineage>
</organism>
<comment type="caution">
    <text evidence="2">The sequence shown here is derived from an EMBL/GenBank/DDBJ whole genome shotgun (WGS) entry which is preliminary data.</text>
</comment>
<reference evidence="2" key="2">
    <citation type="submission" date="2020-11" db="EMBL/GenBank/DDBJ databases">
        <authorList>
            <person name="McCartney M.A."/>
            <person name="Auch B."/>
            <person name="Kono T."/>
            <person name="Mallez S."/>
            <person name="Becker A."/>
            <person name="Gohl D.M."/>
            <person name="Silverstein K.A.T."/>
            <person name="Koren S."/>
            <person name="Bechman K.B."/>
            <person name="Herman A."/>
            <person name="Abrahante J.E."/>
            <person name="Garbe J."/>
        </authorList>
    </citation>
    <scope>NUCLEOTIDE SEQUENCE</scope>
    <source>
        <strain evidence="2">Duluth1</strain>
        <tissue evidence="2">Whole animal</tissue>
    </source>
</reference>